<dbReference type="PANTHER" id="PTHR44267">
    <property type="entry name" value="WD REPEAT-CONTAINING PROTEIN 43"/>
    <property type="match status" value="1"/>
</dbReference>
<comment type="similarity">
    <text evidence="3">Belongs to the UTP5 family.</text>
</comment>
<evidence type="ECO:0000256" key="1">
    <source>
        <dbReference type="ARBA" id="ARBA00004123"/>
    </source>
</evidence>
<evidence type="ECO:0000256" key="2">
    <source>
        <dbReference type="ARBA" id="ARBA00023242"/>
    </source>
</evidence>
<dbReference type="Proteomes" id="UP000769528">
    <property type="component" value="Unassembled WGS sequence"/>
</dbReference>
<dbReference type="InterPro" id="IPR052414">
    <property type="entry name" value="U3_snoRNA-assoc_WDR"/>
</dbReference>
<dbReference type="GO" id="GO:0000462">
    <property type="term" value="P:maturation of SSU-rRNA from tricistronic rRNA transcript (SSU-rRNA, 5.8S rRNA, LSU-rRNA)"/>
    <property type="evidence" value="ECO:0007669"/>
    <property type="project" value="TreeGrafter"/>
</dbReference>
<dbReference type="GO" id="GO:0005730">
    <property type="term" value="C:nucleolus"/>
    <property type="evidence" value="ECO:0007669"/>
    <property type="project" value="TreeGrafter"/>
</dbReference>
<dbReference type="OrthoDB" id="30195at2759"/>
<keyword evidence="7" id="KW-1185">Reference proteome</keyword>
<reference evidence="6" key="1">
    <citation type="journal article" date="2021" name="Open Biol.">
        <title>Shared evolutionary footprints suggest mitochondrial oxidative damage underlies multiple complex I losses in fungi.</title>
        <authorList>
            <person name="Schikora-Tamarit M.A."/>
            <person name="Marcet-Houben M."/>
            <person name="Nosek J."/>
            <person name="Gabaldon T."/>
        </authorList>
    </citation>
    <scope>NUCLEOTIDE SEQUENCE</scope>
    <source>
        <strain evidence="6">CBS6341</strain>
    </source>
</reference>
<dbReference type="AlphaFoldDB" id="A0A9P8PXX4"/>
<name>A0A9P8PXX4_9ASCO</name>
<dbReference type="InterPro" id="IPR007148">
    <property type="entry name" value="SSU_processome_Utp12"/>
</dbReference>
<evidence type="ECO:0000256" key="3">
    <source>
        <dbReference type="ARBA" id="ARBA00038335"/>
    </source>
</evidence>
<reference evidence="6" key="2">
    <citation type="submission" date="2021-01" db="EMBL/GenBank/DDBJ databases">
        <authorList>
            <person name="Schikora-Tamarit M.A."/>
        </authorList>
    </citation>
    <scope>NUCLEOTIDE SEQUENCE</scope>
    <source>
        <strain evidence="6">CBS6341</strain>
    </source>
</reference>
<organism evidence="6 7">
    <name type="scientific">Wickerhamomyces mucosus</name>
    <dbReference type="NCBI Taxonomy" id="1378264"/>
    <lineage>
        <taxon>Eukaryota</taxon>
        <taxon>Fungi</taxon>
        <taxon>Dikarya</taxon>
        <taxon>Ascomycota</taxon>
        <taxon>Saccharomycotina</taxon>
        <taxon>Saccharomycetes</taxon>
        <taxon>Phaffomycetales</taxon>
        <taxon>Wickerhamomycetaceae</taxon>
        <taxon>Wickerhamomyces</taxon>
    </lineage>
</organism>
<feature type="domain" description="Small-subunit processome Utp12" evidence="5">
    <location>
        <begin position="384"/>
        <end position="473"/>
    </location>
</feature>
<dbReference type="EMBL" id="JAEUBF010000346">
    <property type="protein sequence ID" value="KAH3679259.1"/>
    <property type="molecule type" value="Genomic_DNA"/>
</dbReference>
<comment type="caution">
    <text evidence="6">The sequence shown here is derived from an EMBL/GenBank/DDBJ whole genome shotgun (WGS) entry which is preliminary data.</text>
</comment>
<dbReference type="PANTHER" id="PTHR44267:SF1">
    <property type="entry name" value="WD REPEAT-CONTAINING PROTEIN 43"/>
    <property type="match status" value="1"/>
</dbReference>
<evidence type="ECO:0000313" key="7">
    <source>
        <dbReference type="Proteomes" id="UP000769528"/>
    </source>
</evidence>
<feature type="region of interest" description="Disordered" evidence="4">
    <location>
        <begin position="512"/>
        <end position="570"/>
    </location>
</feature>
<sequence>MLKGNFSNSGTFHASYTSKLGRQEVQIQPIQQDSKNLLNNSLITSFEINSKSEIIGLEWINKLNNINGKSSKRRLSNGSNKQNSTINELAYLVVILKNGDISLYSPFQNEYVNEFKARSGIIFSKSTDQNSVWLLYSNEIIEVELNDFKIKNKLKLPKVCKNVKSLDIIESNLVIGGESLVIFNIETKDFQEIKDKSPRSSINSIINIGDHIIVSRLNSTKINIYSIKSSKFVRSVLTSNDVKTLFPINAATFGSITANESIEIFKKFTNGETKIASNFVSFNSSNISVLSAIPNSTNLLVSWFDYEPRFELVNLKSNKDVIEIDVTKYDKSVSNGNGTTAKQIVNIPKQLEVSKEYIVRESEIISLIESKLDDSFELLKVLISNPEKIKYSVQNLSSESSLKIFKILAARIETNSTESSILSDWLKFILLSNNTSISASNPIILKTLKKSLAKSVKSLPTLLSLQGRLELLRSQLQLRNQISENKDIEQDGELHLDDYKVKSAEKSIVYVNGENDDSDDEAIGSAGNSANEAVSDEEVEEEEEDELDDEVVSEENGDNIEAIEEDSDDE</sequence>
<protein>
    <recommendedName>
        <fullName evidence="5">Small-subunit processome Utp12 domain-containing protein</fullName>
    </recommendedName>
</protein>
<gene>
    <name evidence="6" type="ORF">WICMUC_001139</name>
</gene>
<dbReference type="Pfam" id="PF04003">
    <property type="entry name" value="Utp12"/>
    <property type="match status" value="1"/>
</dbReference>
<comment type="subcellular location">
    <subcellularLocation>
        <location evidence="1">Nucleus</location>
    </subcellularLocation>
</comment>
<evidence type="ECO:0000313" key="6">
    <source>
        <dbReference type="EMBL" id="KAH3679259.1"/>
    </source>
</evidence>
<keyword evidence="2" id="KW-0539">Nucleus</keyword>
<evidence type="ECO:0000259" key="5">
    <source>
        <dbReference type="Pfam" id="PF04003"/>
    </source>
</evidence>
<feature type="compositionally biased region" description="Acidic residues" evidence="4">
    <location>
        <begin position="534"/>
        <end position="570"/>
    </location>
</feature>
<dbReference type="SUPFAM" id="SSF50978">
    <property type="entry name" value="WD40 repeat-like"/>
    <property type="match status" value="1"/>
</dbReference>
<accession>A0A9P8PXX4</accession>
<proteinExistence type="inferred from homology"/>
<evidence type="ECO:0000256" key="4">
    <source>
        <dbReference type="SAM" id="MobiDB-lite"/>
    </source>
</evidence>
<dbReference type="InterPro" id="IPR036322">
    <property type="entry name" value="WD40_repeat_dom_sf"/>
</dbReference>